<dbReference type="SUPFAM" id="SSF52172">
    <property type="entry name" value="CheY-like"/>
    <property type="match status" value="1"/>
</dbReference>
<dbReference type="Pfam" id="PF12833">
    <property type="entry name" value="HTH_18"/>
    <property type="match status" value="1"/>
</dbReference>
<evidence type="ECO:0000259" key="6">
    <source>
        <dbReference type="PROSITE" id="PS50110"/>
    </source>
</evidence>
<feature type="modified residue" description="4-aspartylphosphate" evidence="4">
    <location>
        <position position="55"/>
    </location>
</feature>
<comment type="caution">
    <text evidence="7">The sequence shown here is derived from an EMBL/GenBank/DDBJ whole genome shotgun (WGS) entry which is preliminary data.</text>
</comment>
<dbReference type="PRINTS" id="PR00032">
    <property type="entry name" value="HTHARAC"/>
</dbReference>
<keyword evidence="4" id="KW-0597">Phosphoprotein</keyword>
<dbReference type="PANTHER" id="PTHR43280:SF28">
    <property type="entry name" value="HTH-TYPE TRANSCRIPTIONAL ACTIVATOR RHAS"/>
    <property type="match status" value="1"/>
</dbReference>
<dbReference type="Gene3D" id="3.40.50.2300">
    <property type="match status" value="1"/>
</dbReference>
<keyword evidence="1" id="KW-0805">Transcription regulation</keyword>
<organism evidence="7 8">
    <name type="scientific">Paenibacillus phytorum</name>
    <dbReference type="NCBI Taxonomy" id="2654977"/>
    <lineage>
        <taxon>Bacteria</taxon>
        <taxon>Bacillati</taxon>
        <taxon>Bacillota</taxon>
        <taxon>Bacilli</taxon>
        <taxon>Bacillales</taxon>
        <taxon>Paenibacillaceae</taxon>
        <taxon>Paenibacillus</taxon>
    </lineage>
</organism>
<dbReference type="PANTHER" id="PTHR43280">
    <property type="entry name" value="ARAC-FAMILY TRANSCRIPTIONAL REGULATOR"/>
    <property type="match status" value="1"/>
</dbReference>
<name>A0ABX1Y1D8_9BACL</name>
<dbReference type="SMART" id="SM00342">
    <property type="entry name" value="HTH_ARAC"/>
    <property type="match status" value="1"/>
</dbReference>
<protein>
    <submittedName>
        <fullName evidence="7">Response regulator</fullName>
    </submittedName>
</protein>
<reference evidence="7 8" key="1">
    <citation type="submission" date="2019-10" db="EMBL/GenBank/DDBJ databases">
        <title>Description of Paenibacillus terrestris sp. nov.</title>
        <authorList>
            <person name="Carlier A."/>
            <person name="Qi S."/>
        </authorList>
    </citation>
    <scope>NUCLEOTIDE SEQUENCE [LARGE SCALE GENOMIC DNA]</scope>
    <source>
        <strain evidence="7 8">LMG 31458</strain>
    </source>
</reference>
<dbReference type="InterPro" id="IPR018060">
    <property type="entry name" value="HTH_AraC"/>
</dbReference>
<feature type="domain" description="Response regulatory" evidence="6">
    <location>
        <begin position="3"/>
        <end position="120"/>
    </location>
</feature>
<dbReference type="Pfam" id="PF00072">
    <property type="entry name" value="Response_reg"/>
    <property type="match status" value="1"/>
</dbReference>
<keyword evidence="8" id="KW-1185">Reference proteome</keyword>
<gene>
    <name evidence="7" type="ORF">GC098_25325</name>
</gene>
<dbReference type="Gene3D" id="1.10.10.60">
    <property type="entry name" value="Homeodomain-like"/>
    <property type="match status" value="2"/>
</dbReference>
<evidence type="ECO:0000256" key="3">
    <source>
        <dbReference type="ARBA" id="ARBA00023163"/>
    </source>
</evidence>
<dbReference type="Proteomes" id="UP000616779">
    <property type="component" value="Unassembled WGS sequence"/>
</dbReference>
<dbReference type="SMART" id="SM00448">
    <property type="entry name" value="REC"/>
    <property type="match status" value="1"/>
</dbReference>
<dbReference type="EMBL" id="WHOA01000176">
    <property type="protein sequence ID" value="NOU74670.1"/>
    <property type="molecule type" value="Genomic_DNA"/>
</dbReference>
<evidence type="ECO:0000256" key="4">
    <source>
        <dbReference type="PROSITE-ProRule" id="PRU00169"/>
    </source>
</evidence>
<sequence>MRTVLVVDDEPRTREGIRKTLEAEWDGEMRVLIAGSAAEAAAIMEENPIHLLITDIRMPEISGLAMVEDLRNHGFKPVVIVISGHAVFDYAQQAIRLGVAQYLLKPLGKRKLVEAVKQALELGKSREKQLTLEKVVDTRLLEMNGVEASVCEPIEKAKRYVEEHLDKGPGLKEVAEHVHLNASYFSFLFKEQMGFTFSEYISRRMLQKGKELLLMTPLPVQEIAEQVGYQNSKSFIKAFKKYTGFSPGQYRKQMTEGDTDIGRDEI</sequence>
<dbReference type="CDD" id="cd17536">
    <property type="entry name" value="REC_YesN-like"/>
    <property type="match status" value="1"/>
</dbReference>
<evidence type="ECO:0000313" key="8">
    <source>
        <dbReference type="Proteomes" id="UP000616779"/>
    </source>
</evidence>
<dbReference type="InterPro" id="IPR009057">
    <property type="entry name" value="Homeodomain-like_sf"/>
</dbReference>
<evidence type="ECO:0000313" key="7">
    <source>
        <dbReference type="EMBL" id="NOU74670.1"/>
    </source>
</evidence>
<evidence type="ECO:0000256" key="1">
    <source>
        <dbReference type="ARBA" id="ARBA00023015"/>
    </source>
</evidence>
<dbReference type="PROSITE" id="PS01124">
    <property type="entry name" value="HTH_ARAC_FAMILY_2"/>
    <property type="match status" value="1"/>
</dbReference>
<dbReference type="InterPro" id="IPR011006">
    <property type="entry name" value="CheY-like_superfamily"/>
</dbReference>
<evidence type="ECO:0000259" key="5">
    <source>
        <dbReference type="PROSITE" id="PS01124"/>
    </source>
</evidence>
<feature type="domain" description="HTH araC/xylS-type" evidence="5">
    <location>
        <begin position="155"/>
        <end position="253"/>
    </location>
</feature>
<dbReference type="PROSITE" id="PS50110">
    <property type="entry name" value="RESPONSE_REGULATORY"/>
    <property type="match status" value="1"/>
</dbReference>
<proteinExistence type="predicted"/>
<evidence type="ECO:0000256" key="2">
    <source>
        <dbReference type="ARBA" id="ARBA00023125"/>
    </source>
</evidence>
<keyword evidence="3" id="KW-0804">Transcription</keyword>
<dbReference type="SUPFAM" id="SSF46689">
    <property type="entry name" value="Homeodomain-like"/>
    <property type="match status" value="2"/>
</dbReference>
<keyword evidence="2" id="KW-0238">DNA-binding</keyword>
<dbReference type="InterPro" id="IPR020449">
    <property type="entry name" value="Tscrpt_reg_AraC-type_HTH"/>
</dbReference>
<dbReference type="InterPro" id="IPR001789">
    <property type="entry name" value="Sig_transdc_resp-reg_receiver"/>
</dbReference>
<accession>A0ABX1Y1D8</accession>